<evidence type="ECO:0000313" key="3">
    <source>
        <dbReference type="Proteomes" id="UP000515908"/>
    </source>
</evidence>
<organism evidence="2 3">
    <name type="scientific">Angomonas deanei</name>
    <dbReference type="NCBI Taxonomy" id="59799"/>
    <lineage>
        <taxon>Eukaryota</taxon>
        <taxon>Discoba</taxon>
        <taxon>Euglenozoa</taxon>
        <taxon>Kinetoplastea</taxon>
        <taxon>Metakinetoplastina</taxon>
        <taxon>Trypanosomatida</taxon>
        <taxon>Trypanosomatidae</taxon>
        <taxon>Strigomonadinae</taxon>
        <taxon>Angomonas</taxon>
    </lineage>
</organism>
<feature type="region of interest" description="Disordered" evidence="1">
    <location>
        <begin position="864"/>
        <end position="901"/>
    </location>
</feature>
<feature type="compositionally biased region" description="Acidic residues" evidence="1">
    <location>
        <begin position="214"/>
        <end position="224"/>
    </location>
</feature>
<feature type="compositionally biased region" description="Basic residues" evidence="1">
    <location>
        <begin position="631"/>
        <end position="642"/>
    </location>
</feature>
<feature type="region of interest" description="Disordered" evidence="1">
    <location>
        <begin position="612"/>
        <end position="645"/>
    </location>
</feature>
<dbReference type="PANTHER" id="PTHR40744">
    <property type="entry name" value="SODIUM STIBOGLUCONATE RESISTANCE PROTEIN-RELATED"/>
    <property type="match status" value="1"/>
</dbReference>
<dbReference type="OrthoDB" id="251507at2759"/>
<accession>A0A7G2C268</accession>
<sequence>MGQSNSTVRPYGEGHSALYRKGVEAVEEGRYSVAELYFQQALKQHDGRAFWSELGGHFFGKKKANRTEENNRSNASEHVRQYLFAPEPGTSLSLNLSKSFENNPDHRFLDVPLDHRLVDILDYIRMAADIMYTYLHRNKMDPKNVNIALVYCGFINSHVQMFAYLYSVWLELDSEEMFATLRKAHEQYAKEKTGKESRSARRKNKNNGAAGQQDLEDSEEDSSDSDSSSTSSEASEDGGEESFRPLTPSKQVSHFSPDMQPLASAVKKNKAVVPPPPPPKNHNELSCTLAPEAEGQEMRVVEEAPSNNVHEDEEEGKRYFFKRRGFERHAVLADEVPDMGKAFTPPQEKATFSHSEVLQLESDKTVAFLTEPKTEARVADYPGSSSSSSSRVSLKMMDANCKRRANGGRLSLSATINETKNNNNAEGGESSLPDYEARAEPPPPLTDCHPRNDREKRETFLKSIRVNNDSITEEDVRKTLSLINAYLRYYWMVSSVNYCAISILYLKEMGLYGKCINEEEVGKMTAKVKDQTENKENKVSLKKANKVLENLMDVAGRTQYEILRLLKQPQYQSIKSTQLIIKQSPPLDYFLFPEEDEDTVLYDSRALTSNQLQSAADGAVPTGSEGASRHSGSRTKNGSHHSKNVESFFGNVTGAGHVSQQTFLYMAKEYTPAIPIIQHFNPASIAVHLRFNIYKKTDEEDNALSGVFKESGEPEAAKRKKKGDMVTVEIGNSNSQVGTELQSGNVLSGSQNGNNYNASDNMITGPKRSLLSKKELAKVPTPAERNTLFYTGWFSSRHIRYVPGCSHHLLKNTLSHYYNNYLFYNNKNFVQPQSALMVLGKEETCAFGGLLLSEGALEAYKQQLERKEKRARRKKEQQTGSASPTREPPSTTASAASTDTQSSVTTATATVKKNMFTAMVSPNKNLYLNDLKTIQLLELEECFIQGMILMIIHAKVLSDTQCKEKAKKFVKFVRKSAEYFYGSKSPEYKYFEQVISIYV</sequence>
<evidence type="ECO:0000313" key="2">
    <source>
        <dbReference type="EMBL" id="CAD2213746.1"/>
    </source>
</evidence>
<name>A0A7G2C268_9TRYP</name>
<protein>
    <submittedName>
        <fullName evidence="2">Uncharacterized protein</fullName>
    </submittedName>
</protein>
<gene>
    <name evidence="2" type="ORF">ADEAN_000118900</name>
</gene>
<dbReference type="PANTHER" id="PTHR40744:SF1">
    <property type="entry name" value="SODIUM STIBOGLUCONATE RESISTANCE PROTEIN"/>
    <property type="match status" value="1"/>
</dbReference>
<keyword evidence="3" id="KW-1185">Reference proteome</keyword>
<feature type="compositionally biased region" description="Basic and acidic residues" evidence="1">
    <location>
        <begin position="187"/>
        <end position="199"/>
    </location>
</feature>
<dbReference type="AlphaFoldDB" id="A0A7G2C268"/>
<feature type="compositionally biased region" description="Polar residues" evidence="1">
    <location>
        <begin position="416"/>
        <end position="425"/>
    </location>
</feature>
<evidence type="ECO:0000256" key="1">
    <source>
        <dbReference type="SAM" id="MobiDB-lite"/>
    </source>
</evidence>
<feature type="region of interest" description="Disordered" evidence="1">
    <location>
        <begin position="187"/>
        <end position="286"/>
    </location>
</feature>
<dbReference type="Proteomes" id="UP000515908">
    <property type="component" value="Chromosome 02"/>
</dbReference>
<proteinExistence type="predicted"/>
<feature type="region of interest" description="Disordered" evidence="1">
    <location>
        <begin position="416"/>
        <end position="454"/>
    </location>
</feature>
<feature type="compositionally biased region" description="Low complexity" evidence="1">
    <location>
        <begin position="881"/>
        <end position="901"/>
    </location>
</feature>
<reference evidence="2 3" key="1">
    <citation type="submission" date="2020-08" db="EMBL/GenBank/DDBJ databases">
        <authorList>
            <person name="Newling K."/>
            <person name="Davey J."/>
            <person name="Forrester S."/>
        </authorList>
    </citation>
    <scope>NUCLEOTIDE SEQUENCE [LARGE SCALE GENOMIC DNA]</scope>
    <source>
        <strain evidence="3">Crithidia deanei Carvalho (ATCC PRA-265)</strain>
    </source>
</reference>
<dbReference type="VEuPathDB" id="TriTrypDB:ADEAN_000118900"/>
<dbReference type="EMBL" id="LR877146">
    <property type="protein sequence ID" value="CAD2213746.1"/>
    <property type="molecule type" value="Genomic_DNA"/>
</dbReference>